<keyword evidence="2" id="KW-1185">Reference proteome</keyword>
<name>A0A2D2Q2T9_PARLV</name>
<dbReference type="AlphaFoldDB" id="A0A2D2Q2T9"/>
<protein>
    <submittedName>
        <fullName evidence="1">Uncharacterized protein</fullName>
    </submittedName>
</protein>
<evidence type="ECO:0000313" key="2">
    <source>
        <dbReference type="Proteomes" id="UP000231057"/>
    </source>
</evidence>
<dbReference type="Pfam" id="PF20065">
    <property type="entry name" value="DUF6464"/>
    <property type="match status" value="1"/>
</dbReference>
<dbReference type="RefSeq" id="WP_099799155.1">
    <property type="nucleotide sequence ID" value="NZ_CP018092.1"/>
</dbReference>
<dbReference type="InterPro" id="IPR045589">
    <property type="entry name" value="DUF6464"/>
</dbReference>
<accession>A0A2D2Q2T9</accession>
<dbReference type="OrthoDB" id="458077at2"/>
<dbReference type="KEGG" id="slw:BRW62_08760"/>
<proteinExistence type="predicted"/>
<dbReference type="Proteomes" id="UP000231057">
    <property type="component" value="Chromosome"/>
</dbReference>
<evidence type="ECO:0000313" key="1">
    <source>
        <dbReference type="EMBL" id="ATS18823.1"/>
    </source>
</evidence>
<gene>
    <name evidence="1" type="ORF">BRW62_08760</name>
</gene>
<reference evidence="2" key="2">
    <citation type="journal article" date="2022" name="Front. Microbiol.">
        <title>Comparative Genomic Analysis Revealed Distinct Molecular Components and Organization of CO2-Concentrating Mechanism in Thermophilic Cyanobacteria.</title>
        <authorList>
            <person name="Tang J."/>
            <person name="Zhou H."/>
            <person name="Yao D."/>
            <person name="Riaz S."/>
            <person name="You D."/>
            <person name="Klepacz-Smolka A."/>
            <person name="Daroch M."/>
        </authorList>
    </citation>
    <scope>NUCLEOTIDE SEQUENCE [LARGE SCALE GENOMIC DNA]</scope>
    <source>
        <strain evidence="2">PCC 6715</strain>
    </source>
</reference>
<dbReference type="EMBL" id="CP018092">
    <property type="protein sequence ID" value="ATS18823.1"/>
    <property type="molecule type" value="Genomic_DNA"/>
</dbReference>
<organism evidence="1 2">
    <name type="scientific">Parathermosynechococcus lividus PCC 6715</name>
    <dbReference type="NCBI Taxonomy" id="1917166"/>
    <lineage>
        <taxon>Bacteria</taxon>
        <taxon>Bacillati</taxon>
        <taxon>Cyanobacteriota</taxon>
        <taxon>Cyanophyceae</taxon>
        <taxon>Acaryochloridales</taxon>
        <taxon>Thermosynechococcaceae</taxon>
        <taxon>Parathermosynechococcus</taxon>
    </lineage>
</organism>
<sequence length="123" mass="14111">MASPTDLPAELHLIDPERSLGQVQLDWVPQPGCRVDHDGETYTVLERRHRYQFRGGRYHLHKVALYVQLCNNDAGDRHLVAGQWVIGDVSCRWNAQSPLLRCAVNPKGPCETCQEYHPRDCYD</sequence>
<reference evidence="1 2" key="1">
    <citation type="submission" date="2016-11" db="EMBL/GenBank/DDBJ databases">
        <title>Complete genome sequence of thermophilic cyanobacteria strain Synechococcus sp. PCC6715.</title>
        <authorList>
            <person name="Tang J."/>
            <person name="Daroch M."/>
            <person name="Liang Y."/>
            <person name="Jiang D."/>
            <person name="Shah M."/>
        </authorList>
    </citation>
    <scope>NUCLEOTIDE SEQUENCE [LARGE SCALE GENOMIC DNA]</scope>
    <source>
        <strain evidence="1 2">PCC 6715</strain>
    </source>
</reference>